<gene>
    <name evidence="2" type="ORF">MCOR_7482</name>
</gene>
<dbReference type="AlphaFoldDB" id="A0A6J8AHD8"/>
<feature type="domain" description="Transposable element P transposase-like RNase H" evidence="1">
    <location>
        <begin position="13"/>
        <end position="123"/>
    </location>
</feature>
<keyword evidence="3" id="KW-1185">Reference proteome</keyword>
<evidence type="ECO:0000313" key="3">
    <source>
        <dbReference type="Proteomes" id="UP000507470"/>
    </source>
</evidence>
<dbReference type="OrthoDB" id="6141124at2759"/>
<dbReference type="GO" id="GO:0016779">
    <property type="term" value="F:nucleotidyltransferase activity"/>
    <property type="evidence" value="ECO:0007669"/>
    <property type="project" value="UniProtKB-KW"/>
</dbReference>
<dbReference type="Pfam" id="PF21787">
    <property type="entry name" value="TNP-like_RNaseH_N"/>
    <property type="match status" value="1"/>
</dbReference>
<proteinExistence type="predicted"/>
<dbReference type="Proteomes" id="UP000507470">
    <property type="component" value="Unassembled WGS sequence"/>
</dbReference>
<dbReference type="EMBL" id="CACVKT020001371">
    <property type="protein sequence ID" value="CAC5367668.1"/>
    <property type="molecule type" value="Genomic_DNA"/>
</dbReference>
<evidence type="ECO:0000313" key="2">
    <source>
        <dbReference type="EMBL" id="CAC5367668.1"/>
    </source>
</evidence>
<accession>A0A6J8AHD8</accession>
<keyword evidence="2" id="KW-0808">Transferase</keyword>
<name>A0A6J8AHD8_MYTCO</name>
<reference evidence="2 3" key="1">
    <citation type="submission" date="2020-06" db="EMBL/GenBank/DDBJ databases">
        <authorList>
            <person name="Li R."/>
            <person name="Bekaert M."/>
        </authorList>
    </citation>
    <scope>NUCLEOTIDE SEQUENCE [LARGE SCALE GENOMIC DNA]</scope>
    <source>
        <strain evidence="3">wild</strain>
    </source>
</reference>
<dbReference type="EC" id="2.7.7.-" evidence="2"/>
<organism evidence="2 3">
    <name type="scientific">Mytilus coruscus</name>
    <name type="common">Sea mussel</name>
    <dbReference type="NCBI Taxonomy" id="42192"/>
    <lineage>
        <taxon>Eukaryota</taxon>
        <taxon>Metazoa</taxon>
        <taxon>Spiralia</taxon>
        <taxon>Lophotrochozoa</taxon>
        <taxon>Mollusca</taxon>
        <taxon>Bivalvia</taxon>
        <taxon>Autobranchia</taxon>
        <taxon>Pteriomorphia</taxon>
        <taxon>Mytilida</taxon>
        <taxon>Mytiloidea</taxon>
        <taxon>Mytilidae</taxon>
        <taxon>Mytilinae</taxon>
        <taxon>Mytilus</taxon>
    </lineage>
</organism>
<evidence type="ECO:0000259" key="1">
    <source>
        <dbReference type="Pfam" id="PF21787"/>
    </source>
</evidence>
<protein>
    <submittedName>
        <fullName evidence="2">THAP9</fullName>
        <ecNumber evidence="2">2.7.7.-</ecNumber>
    </submittedName>
</protein>
<sequence length="193" mass="21868">MAQLAKNGNCSLQSKLGALVFDEMKIKEGLVWSAETNELLGFTDINSSKDGKEENIASNILQFFFKSLFSNFNYPCAYIAVRNITSFQISSAFWEGVSLLHTFGFNIILSICDGASENRKFITTNAATLPGNPKEKHYCINPYTNGPLYFMSDPPHLIKKLRNNIHSSGHHDVHKRKVWFDGKEIIWEHFVCV</sequence>
<keyword evidence="2" id="KW-0548">Nucleotidyltransferase</keyword>
<dbReference type="InterPro" id="IPR048365">
    <property type="entry name" value="TNP-like_RNaseH_N"/>
</dbReference>